<comment type="caution">
    <text evidence="2">The sequence shown here is derived from an EMBL/GenBank/DDBJ whole genome shotgun (WGS) entry which is preliminary data.</text>
</comment>
<name>A0A7C5YUU3_9CREN</name>
<dbReference type="PANTHER" id="PTHR34236:SF1">
    <property type="entry name" value="DIMETHYL SULFOXIDE REDUCTASE TRANSCRIPTIONAL ACTIVATOR"/>
    <property type="match status" value="1"/>
</dbReference>
<proteinExistence type="predicted"/>
<feature type="domain" description="HTH bat-type" evidence="1">
    <location>
        <begin position="143"/>
        <end position="195"/>
    </location>
</feature>
<dbReference type="Pfam" id="PF04967">
    <property type="entry name" value="HTH_10"/>
    <property type="match status" value="1"/>
</dbReference>
<dbReference type="PANTHER" id="PTHR34236">
    <property type="entry name" value="DIMETHYL SULFOXIDE REDUCTASE TRANSCRIPTIONAL ACTIVATOR"/>
    <property type="match status" value="1"/>
</dbReference>
<evidence type="ECO:0000259" key="1">
    <source>
        <dbReference type="Pfam" id="PF04967"/>
    </source>
</evidence>
<gene>
    <name evidence="2" type="ORF">ENL47_09220</name>
</gene>
<evidence type="ECO:0000313" key="2">
    <source>
        <dbReference type="EMBL" id="HHR96952.1"/>
    </source>
</evidence>
<dbReference type="InterPro" id="IPR007050">
    <property type="entry name" value="HTH_bacterioopsin"/>
</dbReference>
<reference evidence="2" key="1">
    <citation type="journal article" date="2020" name="mSystems">
        <title>Genome- and Community-Level Interaction Insights into Carbon Utilization and Element Cycling Functions of Hydrothermarchaeota in Hydrothermal Sediment.</title>
        <authorList>
            <person name="Zhou Z."/>
            <person name="Liu Y."/>
            <person name="Xu W."/>
            <person name="Pan J."/>
            <person name="Luo Z.H."/>
            <person name="Li M."/>
        </authorList>
    </citation>
    <scope>NUCLEOTIDE SEQUENCE [LARGE SCALE GENOMIC DNA]</scope>
    <source>
        <strain evidence="2">SpSt-1</strain>
    </source>
</reference>
<organism evidence="2">
    <name type="scientific">Ignisphaera aggregans</name>
    <dbReference type="NCBI Taxonomy" id="334771"/>
    <lineage>
        <taxon>Archaea</taxon>
        <taxon>Thermoproteota</taxon>
        <taxon>Thermoprotei</taxon>
        <taxon>Desulfurococcales</taxon>
        <taxon>Desulfurococcaceae</taxon>
        <taxon>Ignisphaera</taxon>
    </lineage>
</organism>
<dbReference type="AlphaFoldDB" id="A0A7C5YUU3"/>
<protein>
    <recommendedName>
        <fullName evidence="1">HTH bat-type domain-containing protein</fullName>
    </recommendedName>
</protein>
<dbReference type="EMBL" id="DRUB01000182">
    <property type="protein sequence ID" value="HHR96952.1"/>
    <property type="molecule type" value="Genomic_DNA"/>
</dbReference>
<sequence>MALNRVCLNVVTDCEIVKIASRELAMDILDVRFIDESNVRHLIKIPINLIKSELISYPFNRFNIIKIDKNFCIVEIWKSPCSICRLLQKENIYMIKARSRKPSIINYIFTCDEYTLERIKDKLIANKLEHSIDICNEHSSKILTDTQEYVLSIALEMGYFDYPHKITLKELSKVLDISPSTLNEILRRAIKKIVTHYLTISKEYQNGP</sequence>
<accession>A0A7C5YUU3</accession>